<gene>
    <name evidence="9" type="ORF">LCR_02965</name>
</gene>
<evidence type="ECO:0000256" key="7">
    <source>
        <dbReference type="RuleBase" id="RU363032"/>
    </source>
</evidence>
<protein>
    <submittedName>
        <fullName evidence="9">ABC transporter permease</fullName>
    </submittedName>
</protein>
<evidence type="ECO:0000256" key="2">
    <source>
        <dbReference type="ARBA" id="ARBA00022448"/>
    </source>
</evidence>
<comment type="caution">
    <text evidence="9">The sequence shown here is derived from an EMBL/GenBank/DDBJ whole genome shotgun (WGS) entry which is preliminary data.</text>
</comment>
<keyword evidence="2 7" id="KW-0813">Transport</keyword>
<evidence type="ECO:0000256" key="5">
    <source>
        <dbReference type="ARBA" id="ARBA00022989"/>
    </source>
</evidence>
<feature type="transmembrane region" description="Helical" evidence="7">
    <location>
        <begin position="302"/>
        <end position="322"/>
    </location>
</feature>
<dbReference type="SUPFAM" id="SSF161098">
    <property type="entry name" value="MetI-like"/>
    <property type="match status" value="1"/>
</dbReference>
<keyword evidence="4 7" id="KW-0812">Transmembrane</keyword>
<dbReference type="Pfam" id="PF00528">
    <property type="entry name" value="BPD_transp_1"/>
    <property type="match status" value="1"/>
</dbReference>
<evidence type="ECO:0000256" key="3">
    <source>
        <dbReference type="ARBA" id="ARBA00022475"/>
    </source>
</evidence>
<feature type="transmembrane region" description="Helical" evidence="7">
    <location>
        <begin position="374"/>
        <end position="395"/>
    </location>
</feature>
<feature type="transmembrane region" description="Helical" evidence="7">
    <location>
        <begin position="334"/>
        <end position="353"/>
    </location>
</feature>
<dbReference type="Gene3D" id="1.10.3720.10">
    <property type="entry name" value="MetI-like"/>
    <property type="match status" value="1"/>
</dbReference>
<feature type="transmembrane region" description="Helical" evidence="7">
    <location>
        <begin position="438"/>
        <end position="456"/>
    </location>
</feature>
<dbReference type="PROSITE" id="PS50928">
    <property type="entry name" value="ABC_TM1"/>
    <property type="match status" value="1"/>
</dbReference>
<name>A0A175VFV3_AEREN</name>
<comment type="similarity">
    <text evidence="7">Belongs to the binding-protein-dependent transport system permease family.</text>
</comment>
<evidence type="ECO:0000256" key="4">
    <source>
        <dbReference type="ARBA" id="ARBA00022692"/>
    </source>
</evidence>
<dbReference type="AlphaFoldDB" id="A0A175VFV3"/>
<dbReference type="CDD" id="cd06261">
    <property type="entry name" value="TM_PBP2"/>
    <property type="match status" value="1"/>
</dbReference>
<keyword evidence="3" id="KW-1003">Cell membrane</keyword>
<dbReference type="OrthoDB" id="369039at2"/>
<dbReference type="PANTHER" id="PTHR43744:SF12">
    <property type="entry name" value="ABC TRANSPORTER PERMEASE PROTEIN MG189-RELATED"/>
    <property type="match status" value="1"/>
</dbReference>
<feature type="transmembrane region" description="Helical" evidence="7">
    <location>
        <begin position="265"/>
        <end position="290"/>
    </location>
</feature>
<evidence type="ECO:0000256" key="1">
    <source>
        <dbReference type="ARBA" id="ARBA00004651"/>
    </source>
</evidence>
<dbReference type="GO" id="GO:0005886">
    <property type="term" value="C:plasma membrane"/>
    <property type="evidence" value="ECO:0007669"/>
    <property type="project" value="UniProtKB-SubCell"/>
</dbReference>
<keyword evidence="6 7" id="KW-0472">Membrane</keyword>
<dbReference type="PANTHER" id="PTHR43744">
    <property type="entry name" value="ABC TRANSPORTER PERMEASE PROTEIN MG189-RELATED-RELATED"/>
    <property type="match status" value="1"/>
</dbReference>
<dbReference type="GO" id="GO:0055085">
    <property type="term" value="P:transmembrane transport"/>
    <property type="evidence" value="ECO:0007669"/>
    <property type="project" value="InterPro"/>
</dbReference>
<reference evidence="9 10" key="1">
    <citation type="submission" date="2016-02" db="EMBL/GenBank/DDBJ databases">
        <title>Draft genome sequence of Aeromonas trota strain 1999lcr isolated from cerebrospinal fluid (CSF).</title>
        <authorList>
            <person name="Dallagassa C.B."/>
            <person name="Prediger K.C."/>
            <person name="Weiss V.A."/>
            <person name="Assis F.E."/>
            <person name="Baura V."/>
            <person name="Cruz L.M."/>
            <person name="Souza E.M."/>
            <person name="Pedrosa F.O."/>
            <person name="Fadel-Picheth C.M."/>
        </authorList>
    </citation>
    <scope>NUCLEOTIDE SEQUENCE [LARGE SCALE GENOMIC DNA]</scope>
    <source>
        <strain evidence="9 10">1999lcr</strain>
    </source>
</reference>
<dbReference type="Proteomes" id="UP000078435">
    <property type="component" value="Unassembled WGS sequence"/>
</dbReference>
<dbReference type="EMBL" id="JMGO02000016">
    <property type="protein sequence ID" value="KXU78872.1"/>
    <property type="molecule type" value="Genomic_DNA"/>
</dbReference>
<keyword evidence="5 7" id="KW-1133">Transmembrane helix</keyword>
<evidence type="ECO:0000259" key="8">
    <source>
        <dbReference type="PROSITE" id="PS50928"/>
    </source>
</evidence>
<feature type="transmembrane region" description="Helical" evidence="7">
    <location>
        <begin position="226"/>
        <end position="245"/>
    </location>
</feature>
<feature type="domain" description="ABC transmembrane type-1" evidence="8">
    <location>
        <begin position="265"/>
        <end position="456"/>
    </location>
</feature>
<feature type="transmembrane region" description="Helical" evidence="7">
    <location>
        <begin position="34"/>
        <end position="57"/>
    </location>
</feature>
<evidence type="ECO:0000313" key="10">
    <source>
        <dbReference type="Proteomes" id="UP000078435"/>
    </source>
</evidence>
<accession>A0A175VFV3</accession>
<comment type="subcellular location">
    <subcellularLocation>
        <location evidence="1 7">Cell membrane</location>
        <topology evidence="1 7">Multi-pass membrane protein</topology>
    </subcellularLocation>
</comment>
<sequence length="471" mass="51974">MPDWDMAQNNDRIDAANRAQIAQFHARRRWAKVAWVYGILLMVATLMLGTFVVAFLASLKDDSLEQPFHFNFAQVQPANWVAAYQLGRDGAQAPFFGGFAPGADIKFTVTYAAKIGTPLTEPQIEVPRRRPGAGMAAVTAKDFAADYAIVSSPQLIDTQRRVKFIQRRGQIETSTEGNSKTWAFTIKYRGHGPEIATLPLNIRAPVSQVLIDSTLAPSRMERRGRIAVWDNVAPGVIGYVFRSYVRVITESVSLDTGKSLFMSWTLNSFLIAFGKVLLTLFFACTAGYALARLKFTGARAIFAFMLLSTMLPGQVTFISNYLIYNNIDLLNTPWAVITAVVASVQVLIMKQFFENIPKELEEAAIIDGASPFIILWKIFIPLAKPAILAVTILGFQGAWNDFFWPLVVINSPPEAFTLPVGLLSLRNSYGAVGDWESILAGAFLSTIPILVVFIIFQRHFVGNAMSSAVKG</sequence>
<dbReference type="InterPro" id="IPR000515">
    <property type="entry name" value="MetI-like"/>
</dbReference>
<dbReference type="RefSeq" id="WP_061477305.1">
    <property type="nucleotide sequence ID" value="NZ_JMGO02000016.1"/>
</dbReference>
<dbReference type="InterPro" id="IPR035906">
    <property type="entry name" value="MetI-like_sf"/>
</dbReference>
<evidence type="ECO:0000313" key="9">
    <source>
        <dbReference type="EMBL" id="KXU78872.1"/>
    </source>
</evidence>
<evidence type="ECO:0000256" key="6">
    <source>
        <dbReference type="ARBA" id="ARBA00023136"/>
    </source>
</evidence>
<organism evidence="9 10">
    <name type="scientific">Aeromonas enteropelogenes</name>
    <name type="common">Aeromonas trota</name>
    <dbReference type="NCBI Taxonomy" id="29489"/>
    <lineage>
        <taxon>Bacteria</taxon>
        <taxon>Pseudomonadati</taxon>
        <taxon>Pseudomonadota</taxon>
        <taxon>Gammaproteobacteria</taxon>
        <taxon>Aeromonadales</taxon>
        <taxon>Aeromonadaceae</taxon>
        <taxon>Aeromonas</taxon>
    </lineage>
</organism>
<proteinExistence type="inferred from homology"/>